<proteinExistence type="predicted"/>
<dbReference type="EMBL" id="LMWU01000053">
    <property type="protein sequence ID" value="KUN59144.1"/>
    <property type="molecule type" value="Genomic_DNA"/>
</dbReference>
<feature type="signal peptide" evidence="2">
    <location>
        <begin position="1"/>
        <end position="19"/>
    </location>
</feature>
<feature type="region of interest" description="Disordered" evidence="1">
    <location>
        <begin position="26"/>
        <end position="49"/>
    </location>
</feature>
<feature type="compositionally biased region" description="Low complexity" evidence="1">
    <location>
        <begin position="81"/>
        <end position="91"/>
    </location>
</feature>
<dbReference type="AlphaFoldDB" id="A0A124HVQ2"/>
<evidence type="ECO:0000313" key="4">
    <source>
        <dbReference type="Proteomes" id="UP000053669"/>
    </source>
</evidence>
<accession>A0A124HVQ2</accession>
<feature type="chain" id="PRO_5039361373" description="Lipoprotein" evidence="2">
    <location>
        <begin position="20"/>
        <end position="97"/>
    </location>
</feature>
<comment type="caution">
    <text evidence="3">The sequence shown here is derived from an EMBL/GenBank/DDBJ whole genome shotgun (WGS) entry which is preliminary data.</text>
</comment>
<evidence type="ECO:0008006" key="5">
    <source>
        <dbReference type="Google" id="ProtNLM"/>
    </source>
</evidence>
<gene>
    <name evidence="3" type="ORF">AQJ46_40870</name>
</gene>
<dbReference type="Proteomes" id="UP000053669">
    <property type="component" value="Unassembled WGS sequence"/>
</dbReference>
<keyword evidence="2" id="KW-0732">Signal</keyword>
<reference evidence="3 4" key="1">
    <citation type="submission" date="2015-10" db="EMBL/GenBank/DDBJ databases">
        <title>Draft genome sequence of Streptomyces canus DSM 40017, type strain for the species Streptomyces canus.</title>
        <authorList>
            <person name="Ruckert C."/>
            <person name="Winkler A."/>
            <person name="Kalinowski J."/>
            <person name="Kampfer P."/>
            <person name="Glaeser S."/>
        </authorList>
    </citation>
    <scope>NUCLEOTIDE SEQUENCE [LARGE SCALE GENOMIC DNA]</scope>
    <source>
        <strain evidence="3 4">DSM 40017</strain>
    </source>
</reference>
<protein>
    <recommendedName>
        <fullName evidence="5">Lipoprotein</fullName>
    </recommendedName>
</protein>
<evidence type="ECO:0000313" key="3">
    <source>
        <dbReference type="EMBL" id="KUN59144.1"/>
    </source>
</evidence>
<organism evidence="3 4">
    <name type="scientific">Streptomyces canus</name>
    <dbReference type="NCBI Taxonomy" id="58343"/>
    <lineage>
        <taxon>Bacteria</taxon>
        <taxon>Bacillati</taxon>
        <taxon>Actinomycetota</taxon>
        <taxon>Actinomycetes</taxon>
        <taxon>Kitasatosporales</taxon>
        <taxon>Streptomycetaceae</taxon>
        <taxon>Streptomyces</taxon>
        <taxon>Streptomyces aurantiacus group</taxon>
    </lineage>
</organism>
<evidence type="ECO:0000256" key="1">
    <source>
        <dbReference type="SAM" id="MobiDB-lite"/>
    </source>
</evidence>
<feature type="region of interest" description="Disordered" evidence="1">
    <location>
        <begin position="77"/>
        <end position="97"/>
    </location>
</feature>
<sequence length="97" mass="9415">MTRRIVVMGGALTVLAGCAGTTGPVAGPRGTGSTAPHMSPAYPADDGPAPTPMTVAPCADSGHVVVIDLRLGRGRCAQPVASTSASSCSRSGGPGRA</sequence>
<dbReference type="PROSITE" id="PS51257">
    <property type="entry name" value="PROKAR_LIPOPROTEIN"/>
    <property type="match status" value="1"/>
</dbReference>
<evidence type="ECO:0000256" key="2">
    <source>
        <dbReference type="SAM" id="SignalP"/>
    </source>
</evidence>
<dbReference type="STRING" id="58343.AQJ46_40870"/>
<name>A0A124HVQ2_9ACTN</name>